<name>A0A0V1AX21_TRISP</name>
<sequence length="122" mass="13870">MGVVNLSEIGLHLKQHSVAILSRNRTLTALPGTRTPNMLYDILSDMKNDNEYQNCVHYYQRCLFVNKIVVNIRSSEVSNLRDCRWNASSTSRRSNLSLKSLLKLFSMKKQENSCYGSVQLGG</sequence>
<comment type="caution">
    <text evidence="1">The sequence shown here is derived from an EMBL/GenBank/DDBJ whole genome shotgun (WGS) entry which is preliminary data.</text>
</comment>
<proteinExistence type="predicted"/>
<evidence type="ECO:0000313" key="2">
    <source>
        <dbReference type="Proteomes" id="UP000054776"/>
    </source>
</evidence>
<dbReference type="AlphaFoldDB" id="A0A0V1AX21"/>
<accession>A0A0V1AX21</accession>
<dbReference type="OrthoDB" id="10428443at2759"/>
<keyword evidence="2" id="KW-1185">Reference proteome</keyword>
<protein>
    <submittedName>
        <fullName evidence="1">Uncharacterized protein</fullName>
    </submittedName>
</protein>
<dbReference type="Proteomes" id="UP000054776">
    <property type="component" value="Unassembled WGS sequence"/>
</dbReference>
<dbReference type="EMBL" id="JYDH01000175">
    <property type="protein sequence ID" value="KRY29296.1"/>
    <property type="molecule type" value="Genomic_DNA"/>
</dbReference>
<gene>
    <name evidence="1" type="ORF">T01_2788</name>
</gene>
<evidence type="ECO:0000313" key="1">
    <source>
        <dbReference type="EMBL" id="KRY29296.1"/>
    </source>
</evidence>
<reference evidence="1 2" key="1">
    <citation type="submission" date="2015-01" db="EMBL/GenBank/DDBJ databases">
        <title>Evolution of Trichinella species and genotypes.</title>
        <authorList>
            <person name="Korhonen P.K."/>
            <person name="Edoardo P."/>
            <person name="Giuseppe L.R."/>
            <person name="Gasser R.B."/>
        </authorList>
    </citation>
    <scope>NUCLEOTIDE SEQUENCE [LARGE SCALE GENOMIC DNA]</scope>
    <source>
        <strain evidence="1">ISS3</strain>
    </source>
</reference>
<organism evidence="1 2">
    <name type="scientific">Trichinella spiralis</name>
    <name type="common">Trichina worm</name>
    <dbReference type="NCBI Taxonomy" id="6334"/>
    <lineage>
        <taxon>Eukaryota</taxon>
        <taxon>Metazoa</taxon>
        <taxon>Ecdysozoa</taxon>
        <taxon>Nematoda</taxon>
        <taxon>Enoplea</taxon>
        <taxon>Dorylaimia</taxon>
        <taxon>Trichinellida</taxon>
        <taxon>Trichinellidae</taxon>
        <taxon>Trichinella</taxon>
    </lineage>
</organism>
<dbReference type="InParanoid" id="A0A0V1AX21"/>